<feature type="region of interest" description="Disordered" evidence="1">
    <location>
        <begin position="261"/>
        <end position="290"/>
    </location>
</feature>
<evidence type="ECO:0000313" key="4">
    <source>
        <dbReference type="EMBL" id="RZC50789.1"/>
    </source>
</evidence>
<evidence type="ECO:0000256" key="2">
    <source>
        <dbReference type="SAM" id="Phobius"/>
    </source>
</evidence>
<dbReference type="OMA" id="ETIHNDC"/>
<evidence type="ECO:0000313" key="5">
    <source>
        <dbReference type="Proteomes" id="UP000316621"/>
    </source>
</evidence>
<keyword evidence="2" id="KW-0472">Membrane</keyword>
<dbReference type="Proteomes" id="UP000316621">
    <property type="component" value="Chromosome 2"/>
</dbReference>
<organism evidence="4 5">
    <name type="scientific">Papaver somniferum</name>
    <name type="common">Opium poppy</name>
    <dbReference type="NCBI Taxonomy" id="3469"/>
    <lineage>
        <taxon>Eukaryota</taxon>
        <taxon>Viridiplantae</taxon>
        <taxon>Streptophyta</taxon>
        <taxon>Embryophyta</taxon>
        <taxon>Tracheophyta</taxon>
        <taxon>Spermatophyta</taxon>
        <taxon>Magnoliopsida</taxon>
        <taxon>Ranunculales</taxon>
        <taxon>Papaveraceae</taxon>
        <taxon>Papaveroideae</taxon>
        <taxon>Papaver</taxon>
    </lineage>
</organism>
<dbReference type="Gramene" id="RZC50789">
    <property type="protein sequence ID" value="RZC50789"/>
    <property type="gene ID" value="C5167_019204"/>
</dbReference>
<sequence>MAVSSILSVKTVLISVGFLSAAFILNLSLPLVLEFIVNQLPQLWNSMKSWLAPPYLYILINGIILTIAASSRFHHQHGDKITDDQDMEILTTTTAVNKIQANQSLPDFPISSVDDDKEIFVISRNYPVITEPEVLDDFVTDKKNPVVSKLEMEPEKMYGQLEKSNLAEMKSVIDSTFTDGAVNSTSTWTLNRGDSIEMPSEYSDKPPMSSRFGHRKNTKSNNEGGKGLRSVASRKRNDTLESTWKTITEGRSIPLARHLKKSDTWETHNPTSSHVSSSSLSSSSAAPLSSDHQFNQLNKMKKSETFIKDGVGGANTTTTTLRRGNSGKLRKEPSLSQDDLNRRVEAFIKKFNEEMRLQRQESLNQYNEMVKQGLVTKKGE</sequence>
<dbReference type="EMBL" id="CM010716">
    <property type="protein sequence ID" value="RZC50789.1"/>
    <property type="molecule type" value="Genomic_DNA"/>
</dbReference>
<evidence type="ECO:0000256" key="1">
    <source>
        <dbReference type="SAM" id="MobiDB-lite"/>
    </source>
</evidence>
<dbReference type="InterPro" id="IPR008480">
    <property type="entry name" value="DUF761_pln"/>
</dbReference>
<name>A0A4Y7ITG1_PAPSO</name>
<protein>
    <recommendedName>
        <fullName evidence="3">DUF4408 domain-containing protein</fullName>
    </recommendedName>
</protein>
<feature type="compositionally biased region" description="Polar residues" evidence="1">
    <location>
        <begin position="314"/>
        <end position="323"/>
    </location>
</feature>
<feature type="transmembrane region" description="Helical" evidence="2">
    <location>
        <begin position="52"/>
        <end position="70"/>
    </location>
</feature>
<dbReference type="PANTHER" id="PTHR33098">
    <property type="entry name" value="COTTON FIBER (DUF761)"/>
    <property type="match status" value="1"/>
</dbReference>
<keyword evidence="5" id="KW-1185">Reference proteome</keyword>
<dbReference type="Pfam" id="PF05553">
    <property type="entry name" value="DUF761"/>
    <property type="match status" value="1"/>
</dbReference>
<feature type="transmembrane region" description="Helical" evidence="2">
    <location>
        <begin position="12"/>
        <end position="32"/>
    </location>
</feature>
<gene>
    <name evidence="4" type="ORF">C5167_019204</name>
</gene>
<feature type="region of interest" description="Disordered" evidence="1">
    <location>
        <begin position="309"/>
        <end position="337"/>
    </location>
</feature>
<feature type="region of interest" description="Disordered" evidence="1">
    <location>
        <begin position="194"/>
        <end position="245"/>
    </location>
</feature>
<feature type="domain" description="DUF4408" evidence="3">
    <location>
        <begin position="41"/>
        <end position="73"/>
    </location>
</feature>
<dbReference type="AlphaFoldDB" id="A0A4Y7ITG1"/>
<keyword evidence="2" id="KW-1133">Transmembrane helix</keyword>
<proteinExistence type="predicted"/>
<feature type="compositionally biased region" description="Low complexity" evidence="1">
    <location>
        <begin position="272"/>
        <end position="290"/>
    </location>
</feature>
<accession>A0A4Y7ITG1</accession>
<evidence type="ECO:0000259" key="3">
    <source>
        <dbReference type="Pfam" id="PF14364"/>
    </source>
</evidence>
<dbReference type="OrthoDB" id="1933168at2759"/>
<dbReference type="InterPro" id="IPR025520">
    <property type="entry name" value="DUF4408"/>
</dbReference>
<dbReference type="Pfam" id="PF14364">
    <property type="entry name" value="DUF4408"/>
    <property type="match status" value="1"/>
</dbReference>
<keyword evidence="2" id="KW-0812">Transmembrane</keyword>
<dbReference type="PANTHER" id="PTHR33098:SF53">
    <property type="entry name" value="OS05G0540900 PROTEIN"/>
    <property type="match status" value="1"/>
</dbReference>
<reference evidence="4 5" key="1">
    <citation type="journal article" date="2018" name="Science">
        <title>The opium poppy genome and morphinan production.</title>
        <authorList>
            <person name="Guo L."/>
            <person name="Winzer T."/>
            <person name="Yang X."/>
            <person name="Li Y."/>
            <person name="Ning Z."/>
            <person name="He Z."/>
            <person name="Teodor R."/>
            <person name="Lu Y."/>
            <person name="Bowser T.A."/>
            <person name="Graham I.A."/>
            <person name="Ye K."/>
        </authorList>
    </citation>
    <scope>NUCLEOTIDE SEQUENCE [LARGE SCALE GENOMIC DNA]</scope>
    <source>
        <strain evidence="5">cv. HN1</strain>
        <tissue evidence="4">Leaves</tissue>
    </source>
</reference>